<protein>
    <recommendedName>
        <fullName evidence="1">F-box domain-containing protein</fullName>
    </recommendedName>
</protein>
<name>A0A0H2S158_9AGAM</name>
<gene>
    <name evidence="2" type="ORF">SCHPADRAFT_938710</name>
</gene>
<dbReference type="EMBL" id="KQ085929">
    <property type="protein sequence ID" value="KLO15478.1"/>
    <property type="molecule type" value="Genomic_DNA"/>
</dbReference>
<dbReference type="InterPro" id="IPR036047">
    <property type="entry name" value="F-box-like_dom_sf"/>
</dbReference>
<reference evidence="2 3" key="1">
    <citation type="submission" date="2015-04" db="EMBL/GenBank/DDBJ databases">
        <title>Complete genome sequence of Schizopora paradoxa KUC8140, a cosmopolitan wood degrader in East Asia.</title>
        <authorList>
            <consortium name="DOE Joint Genome Institute"/>
            <person name="Min B."/>
            <person name="Park H."/>
            <person name="Jang Y."/>
            <person name="Kim J.-J."/>
            <person name="Kim K.H."/>
            <person name="Pangilinan J."/>
            <person name="Lipzen A."/>
            <person name="Riley R."/>
            <person name="Grigoriev I.V."/>
            <person name="Spatafora J.W."/>
            <person name="Choi I.-G."/>
        </authorList>
    </citation>
    <scope>NUCLEOTIDE SEQUENCE [LARGE SCALE GENOMIC DNA]</scope>
    <source>
        <strain evidence="2 3">KUC8140</strain>
    </source>
</reference>
<dbReference type="PROSITE" id="PS50181">
    <property type="entry name" value="FBOX"/>
    <property type="match status" value="1"/>
</dbReference>
<accession>A0A0H2S158</accession>
<dbReference type="AlphaFoldDB" id="A0A0H2S158"/>
<evidence type="ECO:0000313" key="3">
    <source>
        <dbReference type="Proteomes" id="UP000053477"/>
    </source>
</evidence>
<evidence type="ECO:0000259" key="1">
    <source>
        <dbReference type="PROSITE" id="PS50181"/>
    </source>
</evidence>
<sequence>MSNVSLISSLPPEVLEHVFKRVAFDTAAEERPFIALSLSHVCRSFRRVALDCSHLWTGLSRRMGRPRIDFLEECIRRSKSQPLDVVITFYTIEGINEVGRVVVDDMLELILPLRARWRSCSWQFLDEEGRGGEDIVSHTQTERLPRDIDAPLLEEFSVTRWPGNDMPFSHFQDFLDEREGTVWNTPNVPAVTLKDSYPMMVPPQWRDHLHSLTVLLTRFTLTEDLRLLRRLLRTLPSLTSLRLSLVNYTICICPVKFTETFPSVTSMSIEVLNCTQPYPRSHHLWKETRLFYFPNVVELRITVDFGFGDGTEKDRLNTFGKFHINLYSLLAAGPDLQSRYPSLELLDITILQRAGSKPNSKSKRKSPPTFLLPHCCIPSLKHLRIRSESPHWKLSDSAGEFKKSHPPYFERGGQIVPINLETVTFDLPCVDGVVLWVKRLATKLQDTNCWNRFSDFKYAEDGKFVTVSREEVEHWCETTENQMKSQAPRKRKNA</sequence>
<keyword evidence="3" id="KW-1185">Reference proteome</keyword>
<dbReference type="InParanoid" id="A0A0H2S158"/>
<feature type="domain" description="F-box" evidence="1">
    <location>
        <begin position="4"/>
        <end position="59"/>
    </location>
</feature>
<dbReference type="Pfam" id="PF12937">
    <property type="entry name" value="F-box-like"/>
    <property type="match status" value="1"/>
</dbReference>
<dbReference type="SUPFAM" id="SSF81383">
    <property type="entry name" value="F-box domain"/>
    <property type="match status" value="1"/>
</dbReference>
<dbReference type="Proteomes" id="UP000053477">
    <property type="component" value="Unassembled WGS sequence"/>
</dbReference>
<dbReference type="Gene3D" id="1.20.1280.50">
    <property type="match status" value="1"/>
</dbReference>
<dbReference type="OrthoDB" id="2884925at2759"/>
<organism evidence="2 3">
    <name type="scientific">Schizopora paradoxa</name>
    <dbReference type="NCBI Taxonomy" id="27342"/>
    <lineage>
        <taxon>Eukaryota</taxon>
        <taxon>Fungi</taxon>
        <taxon>Dikarya</taxon>
        <taxon>Basidiomycota</taxon>
        <taxon>Agaricomycotina</taxon>
        <taxon>Agaricomycetes</taxon>
        <taxon>Hymenochaetales</taxon>
        <taxon>Schizoporaceae</taxon>
        <taxon>Schizopora</taxon>
    </lineage>
</organism>
<dbReference type="InterPro" id="IPR001810">
    <property type="entry name" value="F-box_dom"/>
</dbReference>
<evidence type="ECO:0000313" key="2">
    <source>
        <dbReference type="EMBL" id="KLO15478.1"/>
    </source>
</evidence>
<dbReference type="STRING" id="27342.A0A0H2S158"/>
<proteinExistence type="predicted"/>